<dbReference type="PANTHER" id="PTHR43642:SF1">
    <property type="entry name" value="HYBRID SIGNAL TRANSDUCTION HISTIDINE KINASE G"/>
    <property type="match status" value="1"/>
</dbReference>
<name>A0A949TQ43_9CLOT</name>
<gene>
    <name evidence="4" type="ORF">I6U48_16540</name>
</gene>
<dbReference type="GO" id="GO:0016020">
    <property type="term" value="C:membrane"/>
    <property type="evidence" value="ECO:0007669"/>
    <property type="project" value="InterPro"/>
</dbReference>
<dbReference type="RefSeq" id="WP_218321569.1">
    <property type="nucleotide sequence ID" value="NZ_JAEEGC010000085.1"/>
</dbReference>
<keyword evidence="5" id="KW-1185">Reference proteome</keyword>
<accession>A0A949TQ43</accession>
<dbReference type="SMART" id="SM00220">
    <property type="entry name" value="S_TKc"/>
    <property type="match status" value="1"/>
</dbReference>
<dbReference type="GO" id="GO:0000155">
    <property type="term" value="F:phosphorelay sensor kinase activity"/>
    <property type="evidence" value="ECO:0007669"/>
    <property type="project" value="InterPro"/>
</dbReference>
<evidence type="ECO:0000259" key="2">
    <source>
        <dbReference type="PROSITE" id="PS50109"/>
    </source>
</evidence>
<dbReference type="PROSITE" id="PS50109">
    <property type="entry name" value="HIS_KIN"/>
    <property type="match status" value="1"/>
</dbReference>
<dbReference type="PANTHER" id="PTHR43642">
    <property type="entry name" value="HYBRID SIGNAL TRANSDUCTION HISTIDINE KINASE G"/>
    <property type="match status" value="1"/>
</dbReference>
<dbReference type="Proteomes" id="UP000694308">
    <property type="component" value="Unassembled WGS sequence"/>
</dbReference>
<dbReference type="Pfam" id="PF06580">
    <property type="entry name" value="His_kinase"/>
    <property type="match status" value="1"/>
</dbReference>
<comment type="caution">
    <text evidence="4">The sequence shown here is derived from an EMBL/GenBank/DDBJ whole genome shotgun (WGS) entry which is preliminary data.</text>
</comment>
<dbReference type="Pfam" id="PF13191">
    <property type="entry name" value="AAA_16"/>
    <property type="match status" value="1"/>
</dbReference>
<protein>
    <submittedName>
        <fullName evidence="4">Diguanylate cyclase</fullName>
    </submittedName>
</protein>
<dbReference type="InterPro" id="IPR003594">
    <property type="entry name" value="HATPase_dom"/>
</dbReference>
<proteinExistence type="predicted"/>
<feature type="domain" description="GGDEF" evidence="3">
    <location>
        <begin position="1793"/>
        <end position="1928"/>
    </location>
</feature>
<reference evidence="4" key="1">
    <citation type="submission" date="2020-12" db="EMBL/GenBank/DDBJ databases">
        <title>Clostridium thailandense sp. nov., a novel acetogenic bacterium isolated from peat land soil in Thailand.</title>
        <authorList>
            <person name="Chaikitkaew S."/>
            <person name="Birkeland N.K."/>
        </authorList>
    </citation>
    <scope>NUCLEOTIDE SEQUENCE</scope>
    <source>
        <strain evidence="4">PL3</strain>
    </source>
</reference>
<evidence type="ECO:0000259" key="3">
    <source>
        <dbReference type="PROSITE" id="PS50887"/>
    </source>
</evidence>
<dbReference type="SMART" id="SM00387">
    <property type="entry name" value="HATPase_c"/>
    <property type="match status" value="1"/>
</dbReference>
<dbReference type="Pfam" id="PF02518">
    <property type="entry name" value="HATPase_c"/>
    <property type="match status" value="1"/>
</dbReference>
<dbReference type="InterPro" id="IPR000160">
    <property type="entry name" value="GGDEF_dom"/>
</dbReference>
<evidence type="ECO:0000259" key="1">
    <source>
        <dbReference type="PROSITE" id="PS50011"/>
    </source>
</evidence>
<organism evidence="4 5">
    <name type="scientific">Clostridium thailandense</name>
    <dbReference type="NCBI Taxonomy" id="2794346"/>
    <lineage>
        <taxon>Bacteria</taxon>
        <taxon>Bacillati</taxon>
        <taxon>Bacillota</taxon>
        <taxon>Clostridia</taxon>
        <taxon>Eubacteriales</taxon>
        <taxon>Clostridiaceae</taxon>
        <taxon>Clostridium</taxon>
    </lineage>
</organism>
<dbReference type="Pfam" id="PF00069">
    <property type="entry name" value="Pkinase"/>
    <property type="match status" value="1"/>
</dbReference>
<dbReference type="Pfam" id="PF01590">
    <property type="entry name" value="GAF"/>
    <property type="match status" value="1"/>
</dbReference>
<sequence>MDKIHMHGYENLETLYESRDTIVYRARNKQGKLSILKTLKDNFPSEEQLAQLEYEYNILNQIDGQGFIHPRELIKHYKGYIIVMENVEGMPLLDAPIFENIRNGDKQLSTHKLMLILKIFIEMAEVIEKLHNKNLIHKEINPRKFLINPDFSQVNILDFGLAKKMNYSNKEFHNTEGIEVLLPYVSPEQTGRTGRFIDYRTDFYSLGVSMYELITGKRPFTTNNMLEMIHSHIAKTPIVPHIVNSDIPKSVSAIIMKLMEKESEERYQSAAGIVHDLRNCLESLRTSGVVADFEVGLNDISNKFQIPQKLYGRDRERETLKKIYEQVAVGGSHMLLVGGYSGVGKTSIIQEIYRPFAEFVGIFARGKAEQLQVNTPYFIFSQIAKELIRTLLQQPDFIIEQWKERLLKALNDNGQLIIDLVPELESIIGAQPKVEELEPTENRNRFLNTVGNCFKVFAIREHPLTVFLDDLQWCDRSSMELIKYLLSLDDMESFIIVGCYRDNEVRSEHPLYHLFYELRKSDKATTFIVKPLEERAVASILMDTVHCDEAKAQPLAKIIYKKTRGNPFFVRSILLHIYNSHLIRFSEEMHQWEWNDNEIQNIPISDNIVNFMIDKILKLPPKTQSLLKVAALVGTTFNLKILAAALNIDALEVVDWLKEAVDSEIIIPESDYYDIVSIIRLKDVNIDFHFTHDRVQQACAALIQEEDQKQLHLKIGKSIKQNIPENMLKDQAMSIVCHLNEGLEELKNLEERWEASRLNLWACQKAKAASSFQLSLQYISNGIRVLPDNAWSQDYEITFEIVKIYAECAYLNNEYALAEKQIKILMKHAKTPIDQAEIRLMQSIIYRFLGQFDKVIEYGTLGLRLLGIGVSSVPGWHSVIKELIIAKTRLLGKNTENLLNAPPIKNDKIKLIIRIMSELTSISYNSGNINLFILSTLKSLNLTLSYGNSREAASIYCGYAVLLAVLGDLQGSYKFNKLALKLVESEERAQYRASVLFAYGFMGHAWSESWQDVDQWFKKTLEEAIRYGDHYQIGLASTFMYAFKADTNLKLLIEKVMKQVPLIIQINNKYAYYMSFLFIHRWLNYIGLTDGKFTMNVSQETYDLNGSIGVVCSEEECVEFMQQINSLSGIGVYYKEKMYIHYIYDDYAGAMKYLKESDKYMKQHSGTPYIVECRICNFLVLAVNISEMGAKEAGKARRRLRKEYKYVKSLAKYNEANFKHLQYILEAELARIEGKTYMAVELYELAIQTAGRNGFIRDEALANELAAKMFLASGMNKQAEFYMKEAFKGYKMWGADAKTRHMAERYRYLLNTSESRGKVEKADGMVELEAVDLMSIMSAYRTVSKEMQLPDLLRQIMKIVVENSGAQKAYILLKYEHGWNIEAEWLQGEDEIKVLHSVPLEEAHGVVATSIINFCIRTGEHVVLGDATRQGNFYKDCYIQRNQTKSLLCMPITNQGVLTGILYIENNLSADVFTNNHVNILQLLVAQFSISIKNVQLFSNLIVTTEELHRSTEESLRSEIAFLQAQIKPHFLYNAINTISAFSLDEPKMTRDLLASLSEYLRGSFDFKNRNKLVNLRKELELVEAYLFIEKARFGKRLQIVYDIDDNIDCMLPPLVIQPLVENSVQHGLADRKHGGTVKISAYSENDFVIISVEDDGVGIPESLYGKLLSDDESKSVALKNINQRLIRFYGHGLDIGGRSGGGTKMTIRIPMESRDIDFQPTISLENAYLHNSLKELVDERTFKLREEINERKKAEKLLSEMANYDHLTNLPNRRRLEYILEHSIMTVKQNKNKICVLFVDLDGFKAINDKYGHDKGDVVLVNVAKRLSEAVRGCDTVSRIGGDEFVIILKNVTSISEIKEICHRIVTSVEKPILLDEAEIEATVTTSIGISISSYDGEAAEELIGNADKAMYIVKKNGKNQFGFYSEKYDF</sequence>
<dbReference type="InterPro" id="IPR010559">
    <property type="entry name" value="Sig_transdc_His_kin_internal"/>
</dbReference>
<dbReference type="NCBIfam" id="TIGR00254">
    <property type="entry name" value="GGDEF"/>
    <property type="match status" value="1"/>
</dbReference>
<evidence type="ECO:0000313" key="5">
    <source>
        <dbReference type="Proteomes" id="UP000694308"/>
    </source>
</evidence>
<dbReference type="InterPro" id="IPR053159">
    <property type="entry name" value="Hybrid_Histidine_Kinase"/>
</dbReference>
<dbReference type="PROSITE" id="PS50887">
    <property type="entry name" value="GGDEF"/>
    <property type="match status" value="1"/>
</dbReference>
<dbReference type="InterPro" id="IPR005467">
    <property type="entry name" value="His_kinase_dom"/>
</dbReference>
<dbReference type="FunFam" id="3.30.70.270:FF:000001">
    <property type="entry name" value="Diguanylate cyclase domain protein"/>
    <property type="match status" value="1"/>
</dbReference>
<dbReference type="SMART" id="SM00267">
    <property type="entry name" value="GGDEF"/>
    <property type="match status" value="1"/>
</dbReference>
<dbReference type="SMART" id="SM00065">
    <property type="entry name" value="GAF"/>
    <property type="match status" value="1"/>
</dbReference>
<dbReference type="InterPro" id="IPR000719">
    <property type="entry name" value="Prot_kinase_dom"/>
</dbReference>
<dbReference type="CDD" id="cd01949">
    <property type="entry name" value="GGDEF"/>
    <property type="match status" value="1"/>
</dbReference>
<dbReference type="EMBL" id="JAEEGC010000085">
    <property type="protein sequence ID" value="MBV7274502.1"/>
    <property type="molecule type" value="Genomic_DNA"/>
</dbReference>
<dbReference type="InterPro" id="IPR003018">
    <property type="entry name" value="GAF"/>
</dbReference>
<dbReference type="Pfam" id="PF00990">
    <property type="entry name" value="GGDEF"/>
    <property type="match status" value="1"/>
</dbReference>
<dbReference type="InterPro" id="IPR041664">
    <property type="entry name" value="AAA_16"/>
</dbReference>
<feature type="domain" description="Histidine kinase" evidence="2">
    <location>
        <begin position="1616"/>
        <end position="1714"/>
    </location>
</feature>
<feature type="domain" description="Protein kinase" evidence="1">
    <location>
        <begin position="9"/>
        <end position="278"/>
    </location>
</feature>
<dbReference type="GO" id="GO:0005524">
    <property type="term" value="F:ATP binding"/>
    <property type="evidence" value="ECO:0007669"/>
    <property type="project" value="InterPro"/>
</dbReference>
<dbReference type="CDD" id="cd14014">
    <property type="entry name" value="STKc_PknB_like"/>
    <property type="match status" value="1"/>
</dbReference>
<dbReference type="PROSITE" id="PS50011">
    <property type="entry name" value="PROTEIN_KINASE_DOM"/>
    <property type="match status" value="1"/>
</dbReference>
<evidence type="ECO:0000313" key="4">
    <source>
        <dbReference type="EMBL" id="MBV7274502.1"/>
    </source>
</evidence>